<evidence type="ECO:0000313" key="3">
    <source>
        <dbReference type="Proteomes" id="UP000284407"/>
    </source>
</evidence>
<organism evidence="2 3">
    <name type="scientific">Sulfitobacter guttiformis</name>
    <dbReference type="NCBI Taxonomy" id="74349"/>
    <lineage>
        <taxon>Bacteria</taxon>
        <taxon>Pseudomonadati</taxon>
        <taxon>Pseudomonadota</taxon>
        <taxon>Alphaproteobacteria</taxon>
        <taxon>Rhodobacterales</taxon>
        <taxon>Roseobacteraceae</taxon>
        <taxon>Sulfitobacter</taxon>
    </lineage>
</organism>
<feature type="region of interest" description="Disordered" evidence="1">
    <location>
        <begin position="1"/>
        <end position="34"/>
    </location>
</feature>
<protein>
    <submittedName>
        <fullName evidence="2">Uncharacterized protein</fullName>
    </submittedName>
</protein>
<feature type="compositionally biased region" description="Basic and acidic residues" evidence="1">
    <location>
        <begin position="9"/>
        <end position="34"/>
    </location>
</feature>
<sequence length="255" mass="28286">MDNSNPGRYLKEKRAGRLMETREQQAEKARAPDRRQLFGRLESLPVNAQSKKLDEGDVTPSVDAGILSGVIAATVSTNRVMPLAASPSRWDVLACYHAIIDGSFTGFSLPAVGIKLGQYATGLMDVDFEDEDFDLDPPKQNIMNTRENDSYALRGLARCDQAGLTALIEASDTKVDVMALDWAGPWASEEIHFMSVELEDHVIGGIRYRHLPEEGNLTVTVPPVDVVEDNDHALIDIQFLTIEGQKWQAFMTRIR</sequence>
<dbReference type="STRING" id="1443111.Z949_1854"/>
<name>A0A420DH97_9RHOB</name>
<proteinExistence type="predicted"/>
<gene>
    <name evidence="2" type="ORF">C8N30_2673</name>
</gene>
<dbReference type="AlphaFoldDB" id="A0A420DH97"/>
<dbReference type="EMBL" id="RAQK01000002">
    <property type="protein sequence ID" value="RKE93596.1"/>
    <property type="molecule type" value="Genomic_DNA"/>
</dbReference>
<accession>A0A420DH97</accession>
<comment type="caution">
    <text evidence="2">The sequence shown here is derived from an EMBL/GenBank/DDBJ whole genome shotgun (WGS) entry which is preliminary data.</text>
</comment>
<dbReference type="Proteomes" id="UP000284407">
    <property type="component" value="Unassembled WGS sequence"/>
</dbReference>
<evidence type="ECO:0000313" key="2">
    <source>
        <dbReference type="EMBL" id="RKE93596.1"/>
    </source>
</evidence>
<evidence type="ECO:0000256" key="1">
    <source>
        <dbReference type="SAM" id="MobiDB-lite"/>
    </source>
</evidence>
<reference evidence="2 3" key="1">
    <citation type="submission" date="2018-09" db="EMBL/GenBank/DDBJ databases">
        <title>Genomic Encyclopedia of Archaeal and Bacterial Type Strains, Phase II (KMG-II): from individual species to whole genera.</title>
        <authorList>
            <person name="Goeker M."/>
        </authorList>
    </citation>
    <scope>NUCLEOTIDE SEQUENCE [LARGE SCALE GENOMIC DNA]</scope>
    <source>
        <strain evidence="2 3">DSM 11458</strain>
    </source>
</reference>
<keyword evidence="3" id="KW-1185">Reference proteome</keyword>